<evidence type="ECO:0000313" key="3">
    <source>
        <dbReference type="Proteomes" id="UP000094236"/>
    </source>
</evidence>
<dbReference type="EMBL" id="KV454018">
    <property type="protein sequence ID" value="ODV93211.1"/>
    <property type="molecule type" value="Genomic_DNA"/>
</dbReference>
<feature type="non-terminal residue" evidence="2">
    <location>
        <position position="1"/>
    </location>
</feature>
<dbReference type="Proteomes" id="UP000094236">
    <property type="component" value="Unassembled WGS sequence"/>
</dbReference>
<name>A0A1E4TNA2_PACTA</name>
<dbReference type="AlphaFoldDB" id="A0A1E4TNA2"/>
<evidence type="ECO:0000256" key="1">
    <source>
        <dbReference type="SAM" id="MobiDB-lite"/>
    </source>
</evidence>
<feature type="region of interest" description="Disordered" evidence="1">
    <location>
        <begin position="1"/>
        <end position="145"/>
    </location>
</feature>
<protein>
    <submittedName>
        <fullName evidence="2">Uncharacterized protein</fullName>
    </submittedName>
</protein>
<sequence>DPKVDSKNDPKVDSKADPKADSKNDPKVDSKKESFDKDVKHDSYKGKDKEYKKDDKQSKGKGSKGDEKLKTNAPYKKIDQSEKKKGDEKLSESVSGENEKSKPVEFDKKLAEQKGYYVKTNNEKVDGKPEYSIAEGKKPKGFKYH</sequence>
<keyword evidence="3" id="KW-1185">Reference proteome</keyword>
<proteinExistence type="predicted"/>
<accession>A0A1E4TNA2</accession>
<feature type="compositionally biased region" description="Basic and acidic residues" evidence="1">
    <location>
        <begin position="1"/>
        <end position="112"/>
    </location>
</feature>
<gene>
    <name evidence="2" type="ORF">PACTADRAFT_82567</name>
</gene>
<evidence type="ECO:0000313" key="2">
    <source>
        <dbReference type="EMBL" id="ODV93211.1"/>
    </source>
</evidence>
<organism evidence="2 3">
    <name type="scientific">Pachysolen tannophilus NRRL Y-2460</name>
    <dbReference type="NCBI Taxonomy" id="669874"/>
    <lineage>
        <taxon>Eukaryota</taxon>
        <taxon>Fungi</taxon>
        <taxon>Dikarya</taxon>
        <taxon>Ascomycota</taxon>
        <taxon>Saccharomycotina</taxon>
        <taxon>Pichiomycetes</taxon>
        <taxon>Pachysolenaceae</taxon>
        <taxon>Pachysolen</taxon>
    </lineage>
</organism>
<reference evidence="3" key="1">
    <citation type="submission" date="2016-05" db="EMBL/GenBank/DDBJ databases">
        <title>Comparative genomics of biotechnologically important yeasts.</title>
        <authorList>
            <consortium name="DOE Joint Genome Institute"/>
            <person name="Riley R."/>
            <person name="Haridas S."/>
            <person name="Wolfe K.H."/>
            <person name="Lopes M.R."/>
            <person name="Hittinger C.T."/>
            <person name="Goker M."/>
            <person name="Salamov A."/>
            <person name="Wisecaver J."/>
            <person name="Long T.M."/>
            <person name="Aerts A.L."/>
            <person name="Barry K."/>
            <person name="Choi C."/>
            <person name="Clum A."/>
            <person name="Coughlan A.Y."/>
            <person name="Deshpande S."/>
            <person name="Douglass A.P."/>
            <person name="Hanson S.J."/>
            <person name="Klenk H.-P."/>
            <person name="Labutti K."/>
            <person name="Lapidus A."/>
            <person name="Lindquist E."/>
            <person name="Lipzen A."/>
            <person name="Meier-Kolthoff J.P."/>
            <person name="Ohm R.A."/>
            <person name="Otillar R.P."/>
            <person name="Pangilinan J."/>
            <person name="Peng Y."/>
            <person name="Rokas A."/>
            <person name="Rosa C.A."/>
            <person name="Scheuner C."/>
            <person name="Sibirny A.A."/>
            <person name="Slot J.C."/>
            <person name="Stielow J.B."/>
            <person name="Sun H."/>
            <person name="Kurtzman C.P."/>
            <person name="Blackwell M."/>
            <person name="Grigoriev I.V."/>
            <person name="Jeffries T.W."/>
        </authorList>
    </citation>
    <scope>NUCLEOTIDE SEQUENCE [LARGE SCALE GENOMIC DNA]</scope>
    <source>
        <strain evidence="3">NRRL Y-2460</strain>
    </source>
</reference>